<organism evidence="1 2">
    <name type="scientific">Cirrhinus mrigala</name>
    <name type="common">Mrigala</name>
    <dbReference type="NCBI Taxonomy" id="683832"/>
    <lineage>
        <taxon>Eukaryota</taxon>
        <taxon>Metazoa</taxon>
        <taxon>Chordata</taxon>
        <taxon>Craniata</taxon>
        <taxon>Vertebrata</taxon>
        <taxon>Euteleostomi</taxon>
        <taxon>Actinopterygii</taxon>
        <taxon>Neopterygii</taxon>
        <taxon>Teleostei</taxon>
        <taxon>Ostariophysi</taxon>
        <taxon>Cypriniformes</taxon>
        <taxon>Cyprinidae</taxon>
        <taxon>Labeoninae</taxon>
        <taxon>Labeonini</taxon>
        <taxon>Cirrhinus</taxon>
    </lineage>
</organism>
<dbReference type="EMBL" id="JAMKFB020000007">
    <property type="protein sequence ID" value="KAL0188364.1"/>
    <property type="molecule type" value="Genomic_DNA"/>
</dbReference>
<protein>
    <submittedName>
        <fullName evidence="1">Uncharacterized protein</fullName>
    </submittedName>
</protein>
<reference evidence="1 2" key="1">
    <citation type="submission" date="2024-05" db="EMBL/GenBank/DDBJ databases">
        <title>Genome sequencing and assembly of Indian major carp, Cirrhinus mrigala (Hamilton, 1822).</title>
        <authorList>
            <person name="Mohindra V."/>
            <person name="Chowdhury L.M."/>
            <person name="Lal K."/>
            <person name="Jena J.K."/>
        </authorList>
    </citation>
    <scope>NUCLEOTIDE SEQUENCE [LARGE SCALE GENOMIC DNA]</scope>
    <source>
        <strain evidence="1">CM1030</strain>
        <tissue evidence="1">Blood</tissue>
    </source>
</reference>
<evidence type="ECO:0000313" key="1">
    <source>
        <dbReference type="EMBL" id="KAL0188364.1"/>
    </source>
</evidence>
<gene>
    <name evidence="1" type="ORF">M9458_015463</name>
</gene>
<dbReference type="PANTHER" id="PTHR47773">
    <property type="entry name" value="SI:DKEY-9I5.2-RELATED"/>
    <property type="match status" value="1"/>
</dbReference>
<feature type="non-terminal residue" evidence="1">
    <location>
        <position position="83"/>
    </location>
</feature>
<proteinExistence type="predicted"/>
<keyword evidence="2" id="KW-1185">Reference proteome</keyword>
<sequence>MCGLNHLPGYQHTEELSKVLVQTAVEKGKLAISDSTRQRVISAWNKPDLHDRSTQQFDNLDSARWGNALFGCTSGIFGAEVKF</sequence>
<comment type="caution">
    <text evidence="1">The sequence shown here is derived from an EMBL/GenBank/DDBJ whole genome shotgun (WGS) entry which is preliminary data.</text>
</comment>
<dbReference type="AlphaFoldDB" id="A0ABD0QQ93"/>
<evidence type="ECO:0000313" key="2">
    <source>
        <dbReference type="Proteomes" id="UP001529510"/>
    </source>
</evidence>
<accession>A0ABD0QQ93</accession>
<dbReference type="PANTHER" id="PTHR47773:SF1">
    <property type="entry name" value="C2H2-TYPE DOMAIN-CONTAINING PROTEIN"/>
    <property type="match status" value="1"/>
</dbReference>
<name>A0ABD0QQ93_CIRMR</name>
<dbReference type="Proteomes" id="UP001529510">
    <property type="component" value="Unassembled WGS sequence"/>
</dbReference>